<dbReference type="GO" id="GO:0040012">
    <property type="term" value="P:regulation of locomotion"/>
    <property type="evidence" value="ECO:0007669"/>
    <property type="project" value="UniProtKB-ARBA"/>
</dbReference>
<dbReference type="PROSITE" id="PS50290">
    <property type="entry name" value="PI3_4_KINASE_3"/>
    <property type="match status" value="1"/>
</dbReference>
<dbReference type="InterPro" id="IPR000403">
    <property type="entry name" value="PI3/4_kinase_cat_dom"/>
</dbReference>
<dbReference type="SUPFAM" id="SSF54236">
    <property type="entry name" value="Ubiquitin-like"/>
    <property type="match status" value="1"/>
</dbReference>
<dbReference type="GO" id="GO:0005942">
    <property type="term" value="C:phosphatidylinositol 3-kinase complex"/>
    <property type="evidence" value="ECO:0007669"/>
    <property type="project" value="TreeGrafter"/>
</dbReference>
<comment type="catalytic activity">
    <reaction evidence="7">
        <text>a 1,2-diacyl-sn-glycero-3-phospho-(1D-myo-inositol-4,5-bisphosphate) + ATP = a 1,2-diacyl-sn-glycero-3-phospho-(1D-myo-inositol-3,4,5-trisphosphate) + ADP + H(+)</text>
        <dbReference type="Rhea" id="RHEA:21292"/>
        <dbReference type="ChEBI" id="CHEBI:15378"/>
        <dbReference type="ChEBI" id="CHEBI:30616"/>
        <dbReference type="ChEBI" id="CHEBI:57836"/>
        <dbReference type="ChEBI" id="CHEBI:58456"/>
        <dbReference type="ChEBI" id="CHEBI:456216"/>
        <dbReference type="EC" id="2.7.1.153"/>
    </reaction>
    <physiologicalReaction direction="left-to-right" evidence="7">
        <dbReference type="Rhea" id="RHEA:21293"/>
    </physiologicalReaction>
</comment>
<organism evidence="12">
    <name type="scientific">Phallusia mammillata</name>
    <dbReference type="NCBI Taxonomy" id="59560"/>
    <lineage>
        <taxon>Eukaryota</taxon>
        <taxon>Metazoa</taxon>
        <taxon>Chordata</taxon>
        <taxon>Tunicata</taxon>
        <taxon>Ascidiacea</taxon>
        <taxon>Phlebobranchia</taxon>
        <taxon>Ascidiidae</taxon>
        <taxon>Phallusia</taxon>
    </lineage>
</organism>
<dbReference type="GO" id="GO:0005737">
    <property type="term" value="C:cytoplasm"/>
    <property type="evidence" value="ECO:0007669"/>
    <property type="project" value="UniProtKB-ARBA"/>
</dbReference>
<dbReference type="PROSITE" id="PS51547">
    <property type="entry name" value="C2_PI3K"/>
    <property type="match status" value="1"/>
</dbReference>
<dbReference type="GO" id="GO:0043491">
    <property type="term" value="P:phosphatidylinositol 3-kinase/protein kinase B signal transduction"/>
    <property type="evidence" value="ECO:0007669"/>
    <property type="project" value="TreeGrafter"/>
</dbReference>
<sequence length="1082" mass="125385">MAGYGYHGSAQYNMSRDEEIYDEWGYHDSVNVSVDFLLPTGIYIPLDVPRNDTIKQVKQLLWEEAIHHPLFNQLQNQDSYTFVYITSTGIQEEITDERRHLSEFDLIHELPVLKLIQSQGNIEEKRIIHEIHQLAGIKNENDLNVDAESRAFRKEMREEAIKVSIRRSSLHWKVLLENHYPPTIIPHLNEKTHTRRDYGLIQLKYENTDNSYTIKVNPQWFTFDLISEAIQTWDQKAKSNLPSTNPDDYVLKSDGKEFIVGNYQIYMFKCLRSAMVAKREKANLPPPQPPPILTMLHVASVRKLLPESHPGIQVQPGNYAPPVPDKRRQTCSLWQLDMQFSVRVLRAGNINANIENNKKLVVHVGVYHGTEALCPTVYTKEPKKEMTGGEFDWDEVCFFDTNTCNLPRNSKLCITICTMSKTKTKSATTKKKDNNQKNSMHNNATPIAYVNMTMFDFKANLKTGLYRLHCWLWPENVDSNNLHPRGGVTMNPDTEQAPFLEILLPEYDRNPLVQYPPQEKVLEQAAFETSTSSSSIYPSPSKSHIAQLAAIVEKDRFDDLFDNDKNLLWYLRLDCRENWPEALSKVLCAVKWNNYKNVALAQAMLGAWPPLEPDRAMELLDGQFADEKVRDFAVRCLKQLRDDELQSYLMQLVQVLKFDSYLNSSLVRFLLERAWNNRKIGHFLFWHLRAEITNTTLNLRFSLILEAYLYGNIPHMKMLYKQFDALNKMRALNERVKSQEFSQKDVKVRARKALQETANQESFAEALSYFEDPLEPNVLLGKPIIEKMKVMNSKMRPLWLVFQDAEETVQKHRSVIYKNGDDLRQDMLTLQIISIMDMLWKADGLDLRMIPYGCLATGGISGMIEVVTESNTIANIQKSKTGKMHSAFRHQTLFEWIEDKNPTKPELDQAIENFTYSCAGYCVATYVLGVGDRHSDNIMVREKGQLFHIDFGHILGNFKSKYGIKRERVPFVLAHDFVHVINKGKTNAKEEFQYFRKLCDRAFCILRKKGHLFITLFALMLHSGLPELTSLNHLEYLRETLALHLTEEKAIQQFRNKFNKALTDAWSTSINWFFHNVAKDNK</sequence>
<dbReference type="SMART" id="SM00142">
    <property type="entry name" value="PI3K_C2"/>
    <property type="match status" value="1"/>
</dbReference>
<dbReference type="UniPathway" id="UPA00220"/>
<dbReference type="Pfam" id="PF00613">
    <property type="entry name" value="PI3Ka"/>
    <property type="match status" value="1"/>
</dbReference>
<name>A0A6F9DP17_9ASCI</name>
<dbReference type="Pfam" id="PF00792">
    <property type="entry name" value="PI3K_C2"/>
    <property type="match status" value="1"/>
</dbReference>
<dbReference type="InterPro" id="IPR042236">
    <property type="entry name" value="PI3K_accessory_sf"/>
</dbReference>
<dbReference type="SUPFAM" id="SSF49562">
    <property type="entry name" value="C2 domain (Calcium/lipid-binding domain, CaLB)"/>
    <property type="match status" value="1"/>
</dbReference>
<dbReference type="GO" id="GO:0016303">
    <property type="term" value="F:1-phosphatidylinositol-3-kinase activity"/>
    <property type="evidence" value="ECO:0007669"/>
    <property type="project" value="TreeGrafter"/>
</dbReference>
<dbReference type="FunFam" id="1.10.1070.11:FF:000056">
    <property type="entry name" value="Phosphatidylinositol 4,5-bisphosphate 3-kinase catalytic subunit"/>
    <property type="match status" value="1"/>
</dbReference>
<dbReference type="FunFam" id="3.30.1010.10:FF:000008">
    <property type="entry name" value="Phosphatidylinositol 4,5-bisphosphate 3-kinase catalytic subunit gamma"/>
    <property type="match status" value="1"/>
</dbReference>
<dbReference type="GO" id="GO:0005886">
    <property type="term" value="C:plasma membrane"/>
    <property type="evidence" value="ECO:0007669"/>
    <property type="project" value="TreeGrafter"/>
</dbReference>
<dbReference type="Pfam" id="PF00794">
    <property type="entry name" value="PI3K_rbd"/>
    <property type="match status" value="1"/>
</dbReference>
<evidence type="ECO:0000256" key="1">
    <source>
        <dbReference type="ARBA" id="ARBA00004805"/>
    </source>
</evidence>
<evidence type="ECO:0000259" key="9">
    <source>
        <dbReference type="PROSITE" id="PS51544"/>
    </source>
</evidence>
<dbReference type="Gene3D" id="3.30.1010.10">
    <property type="entry name" value="Phosphatidylinositol 3-kinase Catalytic Subunit, Chain A, domain 4"/>
    <property type="match status" value="1"/>
</dbReference>
<feature type="domain" description="C2 PI3K-type" evidence="11">
    <location>
        <begin position="336"/>
        <end position="505"/>
    </location>
</feature>
<dbReference type="InterPro" id="IPR035892">
    <property type="entry name" value="C2_domain_sf"/>
</dbReference>
<dbReference type="AlphaFoldDB" id="A0A6F9DP17"/>
<dbReference type="InterPro" id="IPR018936">
    <property type="entry name" value="PI3/4_kinase_CS"/>
</dbReference>
<dbReference type="PROSITE" id="PS00916">
    <property type="entry name" value="PI3_4_KINASE_2"/>
    <property type="match status" value="1"/>
</dbReference>
<dbReference type="GO" id="GO:0035005">
    <property type="term" value="F:1-phosphatidylinositol-4-phosphate 3-kinase activity"/>
    <property type="evidence" value="ECO:0007669"/>
    <property type="project" value="TreeGrafter"/>
</dbReference>
<dbReference type="GO" id="GO:0016477">
    <property type="term" value="P:cell migration"/>
    <property type="evidence" value="ECO:0007669"/>
    <property type="project" value="TreeGrafter"/>
</dbReference>
<protein>
    <submittedName>
        <fullName evidence="12">Phosphatidylinositol 4,5-bisphosphate 3-kinase catalytic subunit beta isoform-like</fullName>
    </submittedName>
</protein>
<gene>
    <name evidence="12" type="primary">Pik3cb</name>
</gene>
<dbReference type="Gene3D" id="1.25.40.70">
    <property type="entry name" value="Phosphatidylinositol 3-kinase, accessory domain (PIK)"/>
    <property type="match status" value="1"/>
</dbReference>
<keyword evidence="6" id="KW-0067">ATP-binding</keyword>
<dbReference type="Gene3D" id="1.10.1070.11">
    <property type="entry name" value="Phosphatidylinositol 3-/4-kinase, catalytic domain"/>
    <property type="match status" value="1"/>
</dbReference>
<evidence type="ECO:0000256" key="4">
    <source>
        <dbReference type="ARBA" id="ARBA00022741"/>
    </source>
</evidence>
<feature type="domain" description="PI3K/PI4K catalytic" evidence="8">
    <location>
        <begin position="784"/>
        <end position="1066"/>
    </location>
</feature>
<dbReference type="InterPro" id="IPR003113">
    <property type="entry name" value="PI3K_ABD"/>
</dbReference>
<dbReference type="Gene3D" id="3.10.20.770">
    <property type="match status" value="1"/>
</dbReference>
<dbReference type="PANTHER" id="PTHR10048">
    <property type="entry name" value="PHOSPHATIDYLINOSITOL KINASE"/>
    <property type="match status" value="1"/>
</dbReference>
<dbReference type="InterPro" id="IPR001263">
    <property type="entry name" value="PI3K_accessory_dom"/>
</dbReference>
<accession>A0A6F9DP17</accession>
<dbReference type="EMBL" id="LR789017">
    <property type="protein sequence ID" value="CAB3264879.1"/>
    <property type="molecule type" value="mRNA"/>
</dbReference>
<dbReference type="InterPro" id="IPR000341">
    <property type="entry name" value="PI3K_Ras-bd_dom"/>
</dbReference>
<dbReference type="InterPro" id="IPR011009">
    <property type="entry name" value="Kinase-like_dom_sf"/>
</dbReference>
<dbReference type="Pfam" id="PF00454">
    <property type="entry name" value="PI3_PI4_kinase"/>
    <property type="match status" value="1"/>
</dbReference>
<dbReference type="Gene3D" id="2.60.40.150">
    <property type="entry name" value="C2 domain"/>
    <property type="match status" value="1"/>
</dbReference>
<keyword evidence="5 12" id="KW-0418">Kinase</keyword>
<dbReference type="PROSITE" id="PS51544">
    <property type="entry name" value="PI3K_ABD"/>
    <property type="match status" value="1"/>
</dbReference>
<dbReference type="PANTHER" id="PTHR10048:SF118">
    <property type="entry name" value="PI-3 KINASE"/>
    <property type="match status" value="1"/>
</dbReference>
<dbReference type="InterPro" id="IPR016024">
    <property type="entry name" value="ARM-type_fold"/>
</dbReference>
<dbReference type="SUPFAM" id="SSF56112">
    <property type="entry name" value="Protein kinase-like (PK-like)"/>
    <property type="match status" value="1"/>
</dbReference>
<feature type="domain" description="PIK helical" evidence="10">
    <location>
        <begin position="534"/>
        <end position="711"/>
    </location>
</feature>
<dbReference type="GO" id="GO:0048015">
    <property type="term" value="P:phosphatidylinositol-mediated signaling"/>
    <property type="evidence" value="ECO:0007669"/>
    <property type="project" value="TreeGrafter"/>
</dbReference>
<dbReference type="SMART" id="SM00145">
    <property type="entry name" value="PI3Ka"/>
    <property type="match status" value="1"/>
</dbReference>
<dbReference type="SMART" id="SM00143">
    <property type="entry name" value="PI3K_p85B"/>
    <property type="match status" value="1"/>
</dbReference>
<evidence type="ECO:0000256" key="6">
    <source>
        <dbReference type="ARBA" id="ARBA00022840"/>
    </source>
</evidence>
<evidence type="ECO:0000259" key="11">
    <source>
        <dbReference type="PROSITE" id="PS51547"/>
    </source>
</evidence>
<evidence type="ECO:0000259" key="8">
    <source>
        <dbReference type="PROSITE" id="PS50290"/>
    </source>
</evidence>
<dbReference type="SMART" id="SM00146">
    <property type="entry name" value="PI3Kc"/>
    <property type="match status" value="1"/>
</dbReference>
<comment type="pathway">
    <text evidence="1">Phospholipid metabolism; phosphatidylinositol phosphate biosynthesis.</text>
</comment>
<comment type="similarity">
    <text evidence="2">Belongs to the PI3/PI4-kinase family. Type III PI4K subfamily.</text>
</comment>
<dbReference type="InterPro" id="IPR002420">
    <property type="entry name" value="PI3K-type_C2_dom"/>
</dbReference>
<keyword evidence="4" id="KW-0547">Nucleotide-binding</keyword>
<dbReference type="CDD" id="cd05165">
    <property type="entry name" value="PI3Kc_I"/>
    <property type="match status" value="1"/>
</dbReference>
<evidence type="ECO:0000256" key="7">
    <source>
        <dbReference type="ARBA" id="ARBA00023981"/>
    </source>
</evidence>
<evidence type="ECO:0000256" key="2">
    <source>
        <dbReference type="ARBA" id="ARBA00006209"/>
    </source>
</evidence>
<evidence type="ECO:0000259" key="10">
    <source>
        <dbReference type="PROSITE" id="PS51545"/>
    </source>
</evidence>
<dbReference type="InterPro" id="IPR015433">
    <property type="entry name" value="PI3/4_kinase"/>
</dbReference>
<dbReference type="Pfam" id="PF02192">
    <property type="entry name" value="PI3K_p85B"/>
    <property type="match status" value="1"/>
</dbReference>
<dbReference type="InterPro" id="IPR036940">
    <property type="entry name" value="PI3/4_kinase_cat_sf"/>
</dbReference>
<feature type="domain" description="PI3K-ABD" evidence="9">
    <location>
        <begin position="28"/>
        <end position="119"/>
    </location>
</feature>
<proteinExistence type="evidence at transcript level"/>
<dbReference type="PROSITE" id="PS51545">
    <property type="entry name" value="PIK_HELICAL"/>
    <property type="match status" value="1"/>
</dbReference>
<dbReference type="SUPFAM" id="SSF48371">
    <property type="entry name" value="ARM repeat"/>
    <property type="match status" value="1"/>
</dbReference>
<dbReference type="InterPro" id="IPR029071">
    <property type="entry name" value="Ubiquitin-like_domsf"/>
</dbReference>
<evidence type="ECO:0000256" key="3">
    <source>
        <dbReference type="ARBA" id="ARBA00022679"/>
    </source>
</evidence>
<keyword evidence="3" id="KW-0808">Transferase</keyword>
<evidence type="ECO:0000313" key="12">
    <source>
        <dbReference type="EMBL" id="CAB3264879.1"/>
    </source>
</evidence>
<evidence type="ECO:0000256" key="5">
    <source>
        <dbReference type="ARBA" id="ARBA00022777"/>
    </source>
</evidence>
<reference evidence="12" key="1">
    <citation type="submission" date="2020-04" db="EMBL/GenBank/DDBJ databases">
        <authorList>
            <person name="Neveu A P."/>
        </authorList>
    </citation>
    <scope>NUCLEOTIDE SEQUENCE</scope>
    <source>
        <tissue evidence="12">Whole embryo</tissue>
    </source>
</reference>
<dbReference type="GO" id="GO:0005524">
    <property type="term" value="F:ATP binding"/>
    <property type="evidence" value="ECO:0007669"/>
    <property type="project" value="UniProtKB-KW"/>
</dbReference>
<dbReference type="GO" id="GO:0046934">
    <property type="term" value="F:1-phosphatidylinositol-4,5-bisphosphate 3-kinase activity"/>
    <property type="evidence" value="ECO:0007669"/>
    <property type="project" value="UniProtKB-EC"/>
</dbReference>